<evidence type="ECO:0000313" key="1">
    <source>
        <dbReference type="EMBL" id="KAJ6407100.1"/>
    </source>
</evidence>
<comment type="caution">
    <text evidence="1">The sequence shown here is derived from an EMBL/GenBank/DDBJ whole genome shotgun (WGS) entry which is preliminary data.</text>
</comment>
<gene>
    <name evidence="1" type="ORF">OIU84_010585</name>
</gene>
<dbReference type="Proteomes" id="UP001162972">
    <property type="component" value="Chromosome 6"/>
</dbReference>
<reference evidence="1 2" key="1">
    <citation type="journal article" date="2023" name="Int. J. Mol. Sci.">
        <title>De Novo Assembly and Annotation of 11 Diverse Shrub Willow (Salix) Genomes Reveals Novel Gene Organization in Sex-Linked Regions.</title>
        <authorList>
            <person name="Hyden B."/>
            <person name="Feng K."/>
            <person name="Yates T.B."/>
            <person name="Jawdy S."/>
            <person name="Cereghino C."/>
            <person name="Smart L.B."/>
            <person name="Muchero W."/>
        </authorList>
    </citation>
    <scope>NUCLEOTIDE SEQUENCE [LARGE SCALE GENOMIC DNA]</scope>
    <source>
        <tissue evidence="1">Shoot tip</tissue>
    </source>
</reference>
<sequence>MMDWLLTLGIDCSEVIARMKGNIYRLIDIYYDALDAPKKGGRRNLHMALKVEVVALKMVDEFSKTSFFHLII</sequence>
<accession>A0AAD6JN54</accession>
<dbReference type="EMBL" id="JAPFFJ010000016">
    <property type="protein sequence ID" value="KAJ6407100.1"/>
    <property type="molecule type" value="Genomic_DNA"/>
</dbReference>
<keyword evidence="2" id="KW-1185">Reference proteome</keyword>
<name>A0AAD6JN54_9ROSI</name>
<dbReference type="AlphaFoldDB" id="A0AAD6JN54"/>
<proteinExistence type="predicted"/>
<protein>
    <submittedName>
        <fullName evidence="1">Uncharacterized protein</fullName>
    </submittedName>
</protein>
<organism evidence="1 2">
    <name type="scientific">Salix udensis</name>
    <dbReference type="NCBI Taxonomy" id="889485"/>
    <lineage>
        <taxon>Eukaryota</taxon>
        <taxon>Viridiplantae</taxon>
        <taxon>Streptophyta</taxon>
        <taxon>Embryophyta</taxon>
        <taxon>Tracheophyta</taxon>
        <taxon>Spermatophyta</taxon>
        <taxon>Magnoliopsida</taxon>
        <taxon>eudicotyledons</taxon>
        <taxon>Gunneridae</taxon>
        <taxon>Pentapetalae</taxon>
        <taxon>rosids</taxon>
        <taxon>fabids</taxon>
        <taxon>Malpighiales</taxon>
        <taxon>Salicaceae</taxon>
        <taxon>Saliceae</taxon>
        <taxon>Salix</taxon>
    </lineage>
</organism>
<evidence type="ECO:0000313" key="2">
    <source>
        <dbReference type="Proteomes" id="UP001162972"/>
    </source>
</evidence>